<dbReference type="InterPro" id="IPR013713">
    <property type="entry name" value="XPO2_central"/>
</dbReference>
<dbReference type="PROSITE" id="PS50166">
    <property type="entry name" value="IMPORTIN_B_NT"/>
    <property type="match status" value="1"/>
</dbReference>
<name>A0AAV8FHC8_9POAL</name>
<evidence type="ECO:0000256" key="6">
    <source>
        <dbReference type="ARBA" id="ARBA00022927"/>
    </source>
</evidence>
<dbReference type="GO" id="GO:0005635">
    <property type="term" value="C:nuclear envelope"/>
    <property type="evidence" value="ECO:0007669"/>
    <property type="project" value="TreeGrafter"/>
</dbReference>
<evidence type="ECO:0000313" key="12">
    <source>
        <dbReference type="Proteomes" id="UP001140206"/>
    </source>
</evidence>
<dbReference type="InterPro" id="IPR058669">
    <property type="entry name" value="TPR_IPO7/11-like"/>
</dbReference>
<evidence type="ECO:0000256" key="4">
    <source>
        <dbReference type="ARBA" id="ARBA00022448"/>
    </source>
</evidence>
<comment type="subcellular location">
    <subcellularLocation>
        <location evidence="2">Cytoplasm</location>
    </subcellularLocation>
    <subcellularLocation>
        <location evidence="1">Nucleus</location>
    </subcellularLocation>
</comment>
<reference evidence="11" key="1">
    <citation type="submission" date="2022-08" db="EMBL/GenBank/DDBJ databases">
        <authorList>
            <person name="Marques A."/>
        </authorList>
    </citation>
    <scope>NUCLEOTIDE SEQUENCE</scope>
    <source>
        <strain evidence="11">RhyPub2mFocal</strain>
        <tissue evidence="11">Leaves</tissue>
    </source>
</reference>
<comment type="caution">
    <text evidence="11">The sequence shown here is derived from an EMBL/GenBank/DDBJ whole genome shotgun (WGS) entry which is preliminary data.</text>
</comment>
<proteinExistence type="inferred from homology"/>
<keyword evidence="8" id="KW-0539">Nucleus</keyword>
<dbReference type="Gene3D" id="1.25.10.10">
    <property type="entry name" value="Leucine-rich Repeat Variant"/>
    <property type="match status" value="1"/>
</dbReference>
<gene>
    <name evidence="11" type="ORF">LUZ62_042271</name>
</gene>
<dbReference type="GO" id="GO:0031267">
    <property type="term" value="F:small GTPase binding"/>
    <property type="evidence" value="ECO:0007669"/>
    <property type="project" value="InterPro"/>
</dbReference>
<evidence type="ECO:0000259" key="10">
    <source>
        <dbReference type="PROSITE" id="PS50166"/>
    </source>
</evidence>
<feature type="compositionally biased region" description="Acidic residues" evidence="9">
    <location>
        <begin position="944"/>
        <end position="967"/>
    </location>
</feature>
<keyword evidence="5" id="KW-0963">Cytoplasm</keyword>
<dbReference type="Pfam" id="PF25758">
    <property type="entry name" value="TPR_IPO11"/>
    <property type="match status" value="1"/>
</dbReference>
<accession>A0AAV8FHC8</accession>
<feature type="domain" description="Importin N-terminal" evidence="10">
    <location>
        <begin position="24"/>
        <end position="99"/>
    </location>
</feature>
<organism evidence="11 12">
    <name type="scientific">Rhynchospora pubera</name>
    <dbReference type="NCBI Taxonomy" id="906938"/>
    <lineage>
        <taxon>Eukaryota</taxon>
        <taxon>Viridiplantae</taxon>
        <taxon>Streptophyta</taxon>
        <taxon>Embryophyta</taxon>
        <taxon>Tracheophyta</taxon>
        <taxon>Spermatophyta</taxon>
        <taxon>Magnoliopsida</taxon>
        <taxon>Liliopsida</taxon>
        <taxon>Poales</taxon>
        <taxon>Cyperaceae</taxon>
        <taxon>Cyperoideae</taxon>
        <taxon>Rhynchosporeae</taxon>
        <taxon>Rhynchospora</taxon>
    </lineage>
</organism>
<dbReference type="Proteomes" id="UP001140206">
    <property type="component" value="Chromosome 2"/>
</dbReference>
<dbReference type="GO" id="GO:0006606">
    <property type="term" value="P:protein import into nucleus"/>
    <property type="evidence" value="ECO:0007669"/>
    <property type="project" value="TreeGrafter"/>
</dbReference>
<dbReference type="PANTHER" id="PTHR10997">
    <property type="entry name" value="IMPORTIN-7, 8, 11"/>
    <property type="match status" value="1"/>
</dbReference>
<dbReference type="GO" id="GO:0005829">
    <property type="term" value="C:cytosol"/>
    <property type="evidence" value="ECO:0007669"/>
    <property type="project" value="TreeGrafter"/>
</dbReference>
<evidence type="ECO:0000313" key="11">
    <source>
        <dbReference type="EMBL" id="KAJ4791025.1"/>
    </source>
</evidence>
<evidence type="ECO:0000256" key="7">
    <source>
        <dbReference type="ARBA" id="ARBA00022990"/>
    </source>
</evidence>
<evidence type="ECO:0000256" key="2">
    <source>
        <dbReference type="ARBA" id="ARBA00004496"/>
    </source>
</evidence>
<keyword evidence="4" id="KW-0813">Transport</keyword>
<evidence type="ECO:0000256" key="1">
    <source>
        <dbReference type="ARBA" id="ARBA00004123"/>
    </source>
</evidence>
<dbReference type="PANTHER" id="PTHR10997:SF18">
    <property type="entry name" value="D-IMPORTIN 7_RANBP7"/>
    <property type="match status" value="1"/>
</dbReference>
<dbReference type="Pfam" id="PF08506">
    <property type="entry name" value="Cse1"/>
    <property type="match status" value="1"/>
</dbReference>
<dbReference type="InterPro" id="IPR011989">
    <property type="entry name" value="ARM-like"/>
</dbReference>
<evidence type="ECO:0000256" key="3">
    <source>
        <dbReference type="ARBA" id="ARBA00007991"/>
    </source>
</evidence>
<dbReference type="SMART" id="SM00913">
    <property type="entry name" value="IBN_N"/>
    <property type="match status" value="1"/>
</dbReference>
<keyword evidence="7" id="KW-0007">Acetylation</keyword>
<dbReference type="FunFam" id="1.25.10.10:FF:000177">
    <property type="entry name" value="Importin beta-like SAD2"/>
    <property type="match status" value="1"/>
</dbReference>
<sequence>MDLPSLAVVLRAALSHVPEERKAAEETLNQLQYTQQHMIRLLQIVVDGSWDMGVRQAASIQLKNFVAKNWSPSEPGEPQRILESDKAMLREHILGFVVQVPSLLRSQLGESIKTIVHSDYPEQWPSLLSWIKTNLEAQDQQIFGALFVLRILTRKYEFKSDEERVPLHMVVEETFPRLLNIFNNLVQLPNPSIEVADLMKLICKIFWSSIYLEIPKQLFHFEVFNAWMVLFLTMLERRVPPEGQPTEPDERKSWGWWKVKKWTIHILNRLYTRFGDVKIQKPENKAFAQMFQKTYAGKILECHMNLLNVIRTGGYLPDRVINLILQYLSNSIPKNSMYQLMQSQMDIILFEIIFPLMCFNDNDQILWNDDPHEYVRKGYDIIEDLYSPRTAAMDFVSELVRKRGKDNLQKFIQFIVEIFRRYDEAVPEQKPYRQKDGALLAIGALCDKLKQTEPYKSELERMLVQHVFPEFACPVGHLRAKAAWVAGQYAHINFSDPSNFTKAMHCVISGLRDPDLPVRVDSVFALRSFVEACKDLNEIRPLLPQLLDEFFKLMNEVENEDLVFTLETIVDKFGEEMAPYAIGLCQNLAAAFWRCLNMSEAAEDEGDDSGALAAVGCLRAISTILESVSSLPHLFGQVEPTLMPIMRRMLTSDGQDVYEEVLEIVSYMTFFSPTISLDMWSLWPSMIEALNDWAIDFFENILVPLDNYISRSTAHFLSCKDPDYQQSLWIMLSKIMTDKNMEDSDIDPAPKLIEVVFQNCKGQVDQWVEPYLSITINRLRTATRPYLKCLLIQVIANALFYNASLTLATLHKLGVAAEVFNLWFTMLQQTKKSGVRKNFKREHDKKVCLLGLTSLICLPADQLPPEALERVFKATLELLVAYKDQVEESKKLAEEGDDDMDGFEADTEEEEEEEADMGDAEDGDEADSLRLQKLAAEARGFQENDSDDDSDDDFDEDEEMQSPIDEIDPFIFFVETVQGVRTSNPARFQGLMQTLDFHYQALASGVAQHADQRRVEIEKEKIEKANNANKNNSSQ</sequence>
<feature type="compositionally biased region" description="Acidic residues" evidence="9">
    <location>
        <begin position="895"/>
        <end position="926"/>
    </location>
</feature>
<dbReference type="EMBL" id="JAMFTS010000002">
    <property type="protein sequence ID" value="KAJ4791025.1"/>
    <property type="molecule type" value="Genomic_DNA"/>
</dbReference>
<dbReference type="InterPro" id="IPR016024">
    <property type="entry name" value="ARM-type_fold"/>
</dbReference>
<dbReference type="AlphaFoldDB" id="A0AAV8FHC8"/>
<evidence type="ECO:0000256" key="8">
    <source>
        <dbReference type="ARBA" id="ARBA00023242"/>
    </source>
</evidence>
<evidence type="ECO:0000256" key="9">
    <source>
        <dbReference type="SAM" id="MobiDB-lite"/>
    </source>
</evidence>
<keyword evidence="12" id="KW-1185">Reference proteome</keyword>
<protein>
    <submittedName>
        <fullName evidence="11">Importin beta-like SAD2</fullName>
    </submittedName>
</protein>
<keyword evidence="6" id="KW-0653">Protein transport</keyword>
<dbReference type="SUPFAM" id="SSF48371">
    <property type="entry name" value="ARM repeat"/>
    <property type="match status" value="1"/>
</dbReference>
<feature type="region of interest" description="Disordered" evidence="9">
    <location>
        <begin position="890"/>
        <end position="967"/>
    </location>
</feature>
<dbReference type="InterPro" id="IPR001494">
    <property type="entry name" value="Importin-beta_N"/>
</dbReference>
<comment type="similarity">
    <text evidence="3">Belongs to the importin beta family.</text>
</comment>
<evidence type="ECO:0000256" key="5">
    <source>
        <dbReference type="ARBA" id="ARBA00022490"/>
    </source>
</evidence>
<dbReference type="Pfam" id="PF03810">
    <property type="entry name" value="IBN_N"/>
    <property type="match status" value="1"/>
</dbReference>